<sequence length="79" mass="9335">MPALLDFPEYTERVEPTRQRYIQRGITAFDEQADNLFRHLDSHIEEMLYLRDTLADRSMHDNRQAVKELTEQLLSGLGE</sequence>
<organism evidence="1 2">
    <name type="scientific">Brevibacillus halotolerans</name>
    <dbReference type="NCBI Taxonomy" id="1507437"/>
    <lineage>
        <taxon>Bacteria</taxon>
        <taxon>Bacillati</taxon>
        <taxon>Bacillota</taxon>
        <taxon>Bacilli</taxon>
        <taxon>Bacillales</taxon>
        <taxon>Paenibacillaceae</taxon>
        <taxon>Brevibacillus</taxon>
    </lineage>
</organism>
<reference evidence="1" key="1">
    <citation type="submission" date="2022-09" db="EMBL/GenBank/DDBJ databases">
        <title>Genome analysis and characterization of larvicidal activity of Brevibacillus strains.</title>
        <authorList>
            <person name="Patrusheva E.V."/>
            <person name="Izotova A.O."/>
            <person name="Toshchakov S.V."/>
            <person name="Sineoky S.P."/>
        </authorList>
    </citation>
    <scope>NUCLEOTIDE SEQUENCE</scope>
    <source>
        <strain evidence="1">VKPM_B-13244</strain>
    </source>
</reference>
<dbReference type="RefSeq" id="WP_258417623.1">
    <property type="nucleotide sequence ID" value="NZ_JAPTNG010000009.1"/>
</dbReference>
<dbReference type="EMBL" id="JAPTNG010000009">
    <property type="protein sequence ID" value="MCZ0831778.1"/>
    <property type="molecule type" value="Genomic_DNA"/>
</dbReference>
<evidence type="ECO:0000313" key="1">
    <source>
        <dbReference type="EMBL" id="MCZ0831778.1"/>
    </source>
</evidence>
<dbReference type="Proteomes" id="UP001067708">
    <property type="component" value="Unassembled WGS sequence"/>
</dbReference>
<comment type="caution">
    <text evidence="1">The sequence shown here is derived from an EMBL/GenBank/DDBJ whole genome shotgun (WGS) entry which is preliminary data.</text>
</comment>
<gene>
    <name evidence="1" type="ORF">O0535_13620</name>
</gene>
<accession>A0ABT4HYA1</accession>
<protein>
    <submittedName>
        <fullName evidence="1">Uncharacterized protein</fullName>
    </submittedName>
</protein>
<name>A0ABT4HYA1_9BACL</name>
<evidence type="ECO:0000313" key="2">
    <source>
        <dbReference type="Proteomes" id="UP001067708"/>
    </source>
</evidence>
<keyword evidence="2" id="KW-1185">Reference proteome</keyword>
<proteinExistence type="predicted"/>